<gene>
    <name evidence="2" type="ORF">SDC9_95409</name>
</gene>
<dbReference type="PROSITE" id="PS51257">
    <property type="entry name" value="PROKAR_LIPOPROTEIN"/>
    <property type="match status" value="1"/>
</dbReference>
<feature type="compositionally biased region" description="Low complexity" evidence="1">
    <location>
        <begin position="27"/>
        <end position="37"/>
    </location>
</feature>
<dbReference type="InterPro" id="IPR027024">
    <property type="entry name" value="UCP027386_ABC_sbc_TM0202"/>
</dbReference>
<name>A0A645ACW6_9ZZZZ</name>
<feature type="region of interest" description="Disordered" evidence="1">
    <location>
        <begin position="27"/>
        <end position="48"/>
    </location>
</feature>
<dbReference type="AlphaFoldDB" id="A0A645ACW6"/>
<dbReference type="PIRSF" id="PIRSF027386">
    <property type="entry name" value="UCP027386_ABC_sbc_TM0202"/>
    <property type="match status" value="1"/>
</dbReference>
<evidence type="ECO:0000256" key="1">
    <source>
        <dbReference type="SAM" id="MobiDB-lite"/>
    </source>
</evidence>
<evidence type="ECO:0000313" key="2">
    <source>
        <dbReference type="EMBL" id="MPM48683.1"/>
    </source>
</evidence>
<organism evidence="2">
    <name type="scientific">bioreactor metagenome</name>
    <dbReference type="NCBI Taxonomy" id="1076179"/>
    <lineage>
        <taxon>unclassified sequences</taxon>
        <taxon>metagenomes</taxon>
        <taxon>ecological metagenomes</taxon>
    </lineage>
</organism>
<dbReference type="SUPFAM" id="SSF53850">
    <property type="entry name" value="Periplasmic binding protein-like II"/>
    <property type="match status" value="1"/>
</dbReference>
<proteinExistence type="predicted"/>
<evidence type="ECO:0008006" key="3">
    <source>
        <dbReference type="Google" id="ProtNLM"/>
    </source>
</evidence>
<comment type="caution">
    <text evidence="2">The sequence shown here is derived from an EMBL/GenBank/DDBJ whole genome shotgun (WGS) entry which is preliminary data.</text>
</comment>
<dbReference type="Pfam" id="PF13379">
    <property type="entry name" value="NMT1_2"/>
    <property type="match status" value="1"/>
</dbReference>
<accession>A0A645ACW6</accession>
<dbReference type="PANTHER" id="PTHR30024:SF46">
    <property type="entry name" value="ABC TRANSPORTER, SUBSTRATE-BINDING LIPOPROTEIN"/>
    <property type="match status" value="1"/>
</dbReference>
<reference evidence="2" key="1">
    <citation type="submission" date="2019-08" db="EMBL/GenBank/DDBJ databases">
        <authorList>
            <person name="Kucharzyk K."/>
            <person name="Murdoch R.W."/>
            <person name="Higgins S."/>
            <person name="Loffler F."/>
        </authorList>
    </citation>
    <scope>NUCLEOTIDE SEQUENCE</scope>
</reference>
<sequence>MMKKFFALTLALLLVLGLAACGGPAAASPSPSVAPTETPAPTPTADPNVRTRVNLMVLSGPTGVGAAKLLADNDAGLTVNDYTVTVAAANDEITAKLISGEADIAALATNVASNLYHKTGGAIQIAALNTLGVLHILERGGPTVRTMAGLKGKTLYAVGQGANPEYVLNYLLTQNGLDPAKDVEIVWKTAEEVTALMLSGEAKLCMLPEPAATALVAKAKASGQADAAVSRVLDLTEEWQEVTDESVLTMGCMVVRTQFAKENPAAVNAFLTEYAASIDYVTGNVEEAAELVAQYKIAPSAAIAQQAIPGCNLVCITGEEVRDRIQGYYEVLYAANPASIGGSIPDDAFYYLP</sequence>
<dbReference type="EMBL" id="VSSQ01012205">
    <property type="protein sequence ID" value="MPM48683.1"/>
    <property type="molecule type" value="Genomic_DNA"/>
</dbReference>
<protein>
    <recommendedName>
        <fullName evidence="3">SsuA/THI5-like domain-containing protein</fullName>
    </recommendedName>
</protein>
<dbReference type="Gene3D" id="3.40.190.10">
    <property type="entry name" value="Periplasmic binding protein-like II"/>
    <property type="match status" value="2"/>
</dbReference>
<dbReference type="PANTHER" id="PTHR30024">
    <property type="entry name" value="ALIPHATIC SULFONATES-BINDING PROTEIN-RELATED"/>
    <property type="match status" value="1"/>
</dbReference>